<keyword evidence="1" id="KW-0175">Coiled coil</keyword>
<proteinExistence type="predicted"/>
<dbReference type="RefSeq" id="WP_171200453.1">
    <property type="nucleotide sequence ID" value="NZ_JABEND010000008.1"/>
</dbReference>
<name>A0A849AIX6_9ACTN</name>
<dbReference type="AlphaFoldDB" id="A0A849AIX6"/>
<feature type="region of interest" description="Disordered" evidence="2">
    <location>
        <begin position="112"/>
        <end position="142"/>
    </location>
</feature>
<evidence type="ECO:0000313" key="4">
    <source>
        <dbReference type="Proteomes" id="UP000562984"/>
    </source>
</evidence>
<evidence type="ECO:0000256" key="2">
    <source>
        <dbReference type="SAM" id="MobiDB-lite"/>
    </source>
</evidence>
<organism evidence="3 4">
    <name type="scientific">Nakamurella aerolata</name>
    <dbReference type="NCBI Taxonomy" id="1656892"/>
    <lineage>
        <taxon>Bacteria</taxon>
        <taxon>Bacillati</taxon>
        <taxon>Actinomycetota</taxon>
        <taxon>Actinomycetes</taxon>
        <taxon>Nakamurellales</taxon>
        <taxon>Nakamurellaceae</taxon>
        <taxon>Nakamurella</taxon>
    </lineage>
</organism>
<sequence>MVQLTLSGEPDSIRASGVLWNTFGGDAGTALTDINGLQTDEVKGQELVDLVRTYKEDLPPRLQRVQDAWTKVGAALTTYAGTLQSLQTRMQAVAIRHGNQQTTVNNANAALGSARQADSTHAQSRKSQQQQLKPGETLPSDSYVSQVGAKQTALTNAKNALTQIEGEAAQIHREHEEAVRRLTGEINTAKGLRPDDPPNLLQAAWQGFKDFVANNADVLKQISGVLKIVSAVAGLLAFIPVLAPIMGPIALVTGAAALLIDVSVKLVTGQGSWADIGIDAIGMIPGGRIAGALAKGGKAFKAAETAADGKKIIDSAKRVGDFSVSAAGVAATGAAAATGWDGSKKTWGDVFVKALGIKGVTKGKGVNIQNFVEGVASSGNQAVKNGLKMMNDEKVSAAEWVGMFTGFGKAGIAARRSYVYRNEGTHPDGSPRSAGENPKYTIKDTAKAGLQRLPSSVQTRVAEIAVARMLNRGPVEAPAPPPTTSIHGPRTPGPSSQPAPPLH</sequence>
<feature type="compositionally biased region" description="Polar residues" evidence="2">
    <location>
        <begin position="116"/>
        <end position="132"/>
    </location>
</feature>
<evidence type="ECO:0000256" key="1">
    <source>
        <dbReference type="SAM" id="Coils"/>
    </source>
</evidence>
<accession>A0A849AIX6</accession>
<feature type="coiled-coil region" evidence="1">
    <location>
        <begin position="154"/>
        <end position="181"/>
    </location>
</feature>
<keyword evidence="4" id="KW-1185">Reference proteome</keyword>
<feature type="compositionally biased region" description="Pro residues" evidence="2">
    <location>
        <begin position="491"/>
        <end position="503"/>
    </location>
</feature>
<dbReference type="EMBL" id="JABEND010000008">
    <property type="protein sequence ID" value="NNG36752.1"/>
    <property type="molecule type" value="Genomic_DNA"/>
</dbReference>
<reference evidence="3 4" key="1">
    <citation type="submission" date="2020-05" db="EMBL/GenBank/DDBJ databases">
        <title>Nakamurella sp. DB0629 isolated from air conditioner.</title>
        <authorList>
            <person name="Kim D.H."/>
            <person name="Kim D.-U."/>
        </authorList>
    </citation>
    <scope>NUCLEOTIDE SEQUENCE [LARGE SCALE GENOMIC DNA]</scope>
    <source>
        <strain evidence="3 4">DB0629</strain>
    </source>
</reference>
<dbReference type="Proteomes" id="UP000562984">
    <property type="component" value="Unassembled WGS sequence"/>
</dbReference>
<gene>
    <name evidence="3" type="ORF">HKD39_13730</name>
</gene>
<feature type="region of interest" description="Disordered" evidence="2">
    <location>
        <begin position="470"/>
        <end position="503"/>
    </location>
</feature>
<protein>
    <submittedName>
        <fullName evidence="3">Uncharacterized protein</fullName>
    </submittedName>
</protein>
<evidence type="ECO:0000313" key="3">
    <source>
        <dbReference type="EMBL" id="NNG36752.1"/>
    </source>
</evidence>
<comment type="caution">
    <text evidence="3">The sequence shown here is derived from an EMBL/GenBank/DDBJ whole genome shotgun (WGS) entry which is preliminary data.</text>
</comment>